<reference evidence="2" key="1">
    <citation type="journal article" date="2011" name="Environ. Microbiol.">
        <title>Time-series analyses of Monterey Bay coastal microbial picoplankton using a 'genome proxy' microarray.</title>
        <authorList>
            <person name="Rich V.I."/>
            <person name="Pham V.D."/>
            <person name="Eppley J."/>
            <person name="Shi Y."/>
            <person name="DeLong E.F."/>
        </authorList>
    </citation>
    <scope>NUCLEOTIDE SEQUENCE</scope>
</reference>
<evidence type="ECO:0000313" key="2">
    <source>
        <dbReference type="EMBL" id="ADI17619.1"/>
    </source>
</evidence>
<keyword evidence="1" id="KW-0472">Membrane</keyword>
<dbReference type="AlphaFoldDB" id="E0XT78"/>
<sequence>MLTDRNRLSVCSDSLFKELAFSSCKPYNASSSLNYCQYFYFFQTSLIPLFFILYITLSLISGIILSIV</sequence>
<evidence type="ECO:0000256" key="1">
    <source>
        <dbReference type="SAM" id="Phobius"/>
    </source>
</evidence>
<keyword evidence="1" id="KW-1133">Transmembrane helix</keyword>
<accession>E0XT78</accession>
<proteinExistence type="predicted"/>
<keyword evidence="1" id="KW-0812">Transmembrane</keyword>
<organism evidence="2">
    <name type="scientific">uncultured delta proteobacterium HF0130_19C20</name>
    <dbReference type="NCBI Taxonomy" id="710828"/>
    <lineage>
        <taxon>Bacteria</taxon>
        <taxon>Deltaproteobacteria</taxon>
        <taxon>environmental samples</taxon>
    </lineage>
</organism>
<feature type="transmembrane region" description="Helical" evidence="1">
    <location>
        <begin position="38"/>
        <end position="65"/>
    </location>
</feature>
<dbReference type="EMBL" id="GU474869">
    <property type="protein sequence ID" value="ADI17619.1"/>
    <property type="molecule type" value="Genomic_DNA"/>
</dbReference>
<protein>
    <submittedName>
        <fullName evidence="2">Uncharacterized protein</fullName>
    </submittedName>
</protein>
<name>E0XT78_9DELT</name>